<gene>
    <name evidence="2" type="ORF">VKT23_019569</name>
</gene>
<accession>A0ABR1IP38</accession>
<protein>
    <recommendedName>
        <fullName evidence="4">Essential MCU regulator, mitochondrial</fullName>
    </recommendedName>
</protein>
<keyword evidence="3" id="KW-1185">Reference proteome</keyword>
<comment type="caution">
    <text evidence="2">The sequence shown here is derived from an EMBL/GenBank/DDBJ whole genome shotgun (WGS) entry which is preliminary data.</text>
</comment>
<name>A0ABR1IP38_9AGAR</name>
<reference evidence="2 3" key="1">
    <citation type="submission" date="2024-01" db="EMBL/GenBank/DDBJ databases">
        <title>A draft genome for the cacao thread blight pathogen Marasmiellus scandens.</title>
        <authorList>
            <person name="Baruah I.K."/>
            <person name="Leung J."/>
            <person name="Bukari Y."/>
            <person name="Amoako-Attah I."/>
            <person name="Meinhardt L.W."/>
            <person name="Bailey B.A."/>
            <person name="Cohen S.P."/>
        </authorList>
    </citation>
    <scope>NUCLEOTIDE SEQUENCE [LARGE SCALE GENOMIC DNA]</scope>
    <source>
        <strain evidence="2 3">GH-19</strain>
    </source>
</reference>
<dbReference type="EMBL" id="JBANRG010000104">
    <property type="protein sequence ID" value="KAK7435617.1"/>
    <property type="molecule type" value="Genomic_DNA"/>
</dbReference>
<evidence type="ECO:0000256" key="1">
    <source>
        <dbReference type="SAM" id="MobiDB-lite"/>
    </source>
</evidence>
<feature type="region of interest" description="Disordered" evidence="1">
    <location>
        <begin position="1"/>
        <end position="23"/>
    </location>
</feature>
<sequence>MSPVRSASNNRLQASNKHLSTFKPSQERAFSEMTSLIRLSTIPTMRSLALLSRASYPVLSRRMISMASHDPHFFNPDLPLPRSASNSKSNFSSSETKSRSDWLAELALITGIVVPCIAAGGYLQKESEQFHEIPEDVLEFLLCP</sequence>
<evidence type="ECO:0000313" key="3">
    <source>
        <dbReference type="Proteomes" id="UP001498398"/>
    </source>
</evidence>
<organism evidence="2 3">
    <name type="scientific">Marasmiellus scandens</name>
    <dbReference type="NCBI Taxonomy" id="2682957"/>
    <lineage>
        <taxon>Eukaryota</taxon>
        <taxon>Fungi</taxon>
        <taxon>Dikarya</taxon>
        <taxon>Basidiomycota</taxon>
        <taxon>Agaricomycotina</taxon>
        <taxon>Agaricomycetes</taxon>
        <taxon>Agaricomycetidae</taxon>
        <taxon>Agaricales</taxon>
        <taxon>Marasmiineae</taxon>
        <taxon>Omphalotaceae</taxon>
        <taxon>Marasmiellus</taxon>
    </lineage>
</organism>
<proteinExistence type="predicted"/>
<dbReference type="Proteomes" id="UP001498398">
    <property type="component" value="Unassembled WGS sequence"/>
</dbReference>
<evidence type="ECO:0008006" key="4">
    <source>
        <dbReference type="Google" id="ProtNLM"/>
    </source>
</evidence>
<evidence type="ECO:0000313" key="2">
    <source>
        <dbReference type="EMBL" id="KAK7435617.1"/>
    </source>
</evidence>